<dbReference type="EMBL" id="CP096022">
    <property type="protein sequence ID" value="UPM45210.1"/>
    <property type="molecule type" value="Genomic_DNA"/>
</dbReference>
<dbReference type="GeneID" id="71929947"/>
<dbReference type="Proteomes" id="UP000831768">
    <property type="component" value="Plasmid unnamed3"/>
</dbReference>
<dbReference type="RefSeq" id="WP_247995864.1">
    <property type="nucleotide sequence ID" value="NZ_CP096022.1"/>
</dbReference>
<keyword evidence="2" id="KW-0614">Plasmid</keyword>
<name>A0A8U0A7P8_9EURY</name>
<feature type="region of interest" description="Disordered" evidence="1">
    <location>
        <begin position="28"/>
        <end position="47"/>
    </location>
</feature>
<evidence type="ECO:0000313" key="3">
    <source>
        <dbReference type="Proteomes" id="UP000831768"/>
    </source>
</evidence>
<gene>
    <name evidence="2" type="ORF">MW046_17830</name>
</gene>
<feature type="region of interest" description="Disordered" evidence="1">
    <location>
        <begin position="94"/>
        <end position="127"/>
    </location>
</feature>
<keyword evidence="3" id="KW-1185">Reference proteome</keyword>
<organism evidence="2 3">
    <name type="scientific">Halocatena salina</name>
    <dbReference type="NCBI Taxonomy" id="2934340"/>
    <lineage>
        <taxon>Archaea</taxon>
        <taxon>Methanobacteriati</taxon>
        <taxon>Methanobacteriota</taxon>
        <taxon>Stenosarchaea group</taxon>
        <taxon>Halobacteria</taxon>
        <taxon>Halobacteriales</taxon>
        <taxon>Natronomonadaceae</taxon>
        <taxon>Halocatena</taxon>
    </lineage>
</organism>
<geneLocation type="plasmid" evidence="2 3">
    <name>unnamed3</name>
</geneLocation>
<evidence type="ECO:0000256" key="1">
    <source>
        <dbReference type="SAM" id="MobiDB-lite"/>
    </source>
</evidence>
<protein>
    <submittedName>
        <fullName evidence="2">Uncharacterized protein</fullName>
    </submittedName>
</protein>
<proteinExistence type="predicted"/>
<sequence>MPRPDQLVDITVDADIGAAPRDQFSTVALVGSPPTSEEPTDGFNNATRHTDAASVATAFGDGLDVHNAATEAFAEDVGAVWAIVLEATETTEVVGERVNRRTPRPSRPSLSRGRRRSRFRSTAAELT</sequence>
<feature type="compositionally biased region" description="Polar residues" evidence="1">
    <location>
        <begin position="33"/>
        <end position="47"/>
    </location>
</feature>
<reference evidence="2" key="1">
    <citation type="submission" date="2022-04" db="EMBL/GenBank/DDBJ databases">
        <title>Halocatena sp. nov., isolated from a salt lake.</title>
        <authorList>
            <person name="Cui H.-L."/>
        </authorList>
    </citation>
    <scope>NUCLEOTIDE SEQUENCE</scope>
    <source>
        <strain evidence="2">AD-1</strain>
        <plasmid evidence="2">unnamed3</plasmid>
    </source>
</reference>
<evidence type="ECO:0000313" key="2">
    <source>
        <dbReference type="EMBL" id="UPM45210.1"/>
    </source>
</evidence>
<dbReference type="AlphaFoldDB" id="A0A8U0A7P8"/>
<accession>A0A8U0A7P8</accession>
<dbReference type="KEGG" id="haad:MW046_17830"/>